<dbReference type="InterPro" id="IPR050697">
    <property type="entry name" value="Adenylyl/Guanylyl_Cyclase_3/4"/>
</dbReference>
<sequence>MVEEKVERKIAVILATDVVGYSTKIEANEDQTIQTLKACRAIIEGLIDEHHGRVFNTAGDSVLAEFPSAVEAVLCASEFQRTIKERNASVEDEAQQMEFRVGINMGDVVIEESNLYGEGVNVAARLEALAQPGGICLSKNVHEIVHKKMNLQFTDLGEQQVKNSVVHAVDVSLEGVSTRKLPGTKNAQSSARVAYLVAGLAIVALIVVGGLWWWQAQPDFEPADISKFAYQLPDKPSIAVIPFNNLSGDPKQDYVGDGLTENIITVLSASPNLMVIARNSSFTFKGKSTKVQTIAEQLGVRYVLDGSVQQSGGKLRVTVQLVDAVGGKQLWSERYDRKLDDLFAVQDDITNRIYEAMEVELTMGEQARNWAKHSSDPEEMRLLTQGRAHFLTFTPEGHAEAERLWGEALEKNPEGGTINLAQGWLHYQKIQLRLTMNPAMNIASAREYAEKAHAIMSDGSSLSLLATLDMIGGKCATAIGHAERAAKIDPSAGGAVGMAGAALITCGKPQEGVVLLKRAMRLEPYHPAFFPNTLSLGLMILGRNEEAEEIASAVIRSDPDNIWDRLPALARLAVINVFKGETEKAREYVRQMQELSSMLTISMLRNYVFRPFADKEFVERYLDGLRQAGLPE</sequence>
<organism evidence="3">
    <name type="scientific">marine metagenome</name>
    <dbReference type="NCBI Taxonomy" id="408172"/>
    <lineage>
        <taxon>unclassified sequences</taxon>
        <taxon>metagenomes</taxon>
        <taxon>ecological metagenomes</taxon>
    </lineage>
</organism>
<dbReference type="PANTHER" id="PTHR43081:SF19">
    <property type="entry name" value="PH-SENSITIVE ADENYLATE CYCLASE RV1264"/>
    <property type="match status" value="1"/>
</dbReference>
<dbReference type="Gene3D" id="1.25.40.10">
    <property type="entry name" value="Tetratricopeptide repeat domain"/>
    <property type="match status" value="1"/>
</dbReference>
<protein>
    <recommendedName>
        <fullName evidence="2">Guanylate cyclase domain-containing protein</fullName>
    </recommendedName>
</protein>
<dbReference type="EMBL" id="UINC01004955">
    <property type="protein sequence ID" value="SVA18047.1"/>
    <property type="molecule type" value="Genomic_DNA"/>
</dbReference>
<gene>
    <name evidence="3" type="ORF">METZ01_LOCUS70901</name>
</gene>
<evidence type="ECO:0000256" key="1">
    <source>
        <dbReference type="SAM" id="Phobius"/>
    </source>
</evidence>
<dbReference type="SUPFAM" id="SSF48452">
    <property type="entry name" value="TPR-like"/>
    <property type="match status" value="1"/>
</dbReference>
<keyword evidence="1" id="KW-1133">Transmembrane helix</keyword>
<feature type="domain" description="Guanylate cyclase" evidence="2">
    <location>
        <begin position="12"/>
        <end position="127"/>
    </location>
</feature>
<proteinExistence type="predicted"/>
<dbReference type="InterPro" id="IPR029787">
    <property type="entry name" value="Nucleotide_cyclase"/>
</dbReference>
<dbReference type="SUPFAM" id="SSF55073">
    <property type="entry name" value="Nucleotide cyclase"/>
    <property type="match status" value="1"/>
</dbReference>
<name>A0A381TT08_9ZZZZ</name>
<dbReference type="CDD" id="cd07302">
    <property type="entry name" value="CHD"/>
    <property type="match status" value="1"/>
</dbReference>
<dbReference type="GO" id="GO:0035556">
    <property type="term" value="P:intracellular signal transduction"/>
    <property type="evidence" value="ECO:0007669"/>
    <property type="project" value="InterPro"/>
</dbReference>
<reference evidence="3" key="1">
    <citation type="submission" date="2018-05" db="EMBL/GenBank/DDBJ databases">
        <authorList>
            <person name="Lanie J.A."/>
            <person name="Ng W.-L."/>
            <person name="Kazmierczak K.M."/>
            <person name="Andrzejewski T.M."/>
            <person name="Davidsen T.M."/>
            <person name="Wayne K.J."/>
            <person name="Tettelin H."/>
            <person name="Glass J.I."/>
            <person name="Rusch D."/>
            <person name="Podicherti R."/>
            <person name="Tsui H.-C.T."/>
            <person name="Winkler M.E."/>
        </authorList>
    </citation>
    <scope>NUCLEOTIDE SEQUENCE</scope>
</reference>
<dbReference type="InterPro" id="IPR011990">
    <property type="entry name" value="TPR-like_helical_dom_sf"/>
</dbReference>
<dbReference type="Gene3D" id="3.40.50.10070">
    <property type="entry name" value="TolB, N-terminal domain"/>
    <property type="match status" value="1"/>
</dbReference>
<dbReference type="AlphaFoldDB" id="A0A381TT08"/>
<dbReference type="InterPro" id="IPR001054">
    <property type="entry name" value="A/G_cyclase"/>
</dbReference>
<dbReference type="Gene3D" id="3.30.70.1230">
    <property type="entry name" value="Nucleotide cyclase"/>
    <property type="match status" value="1"/>
</dbReference>
<dbReference type="Pfam" id="PF00211">
    <property type="entry name" value="Guanylate_cyc"/>
    <property type="match status" value="1"/>
</dbReference>
<feature type="transmembrane region" description="Helical" evidence="1">
    <location>
        <begin position="193"/>
        <end position="214"/>
    </location>
</feature>
<keyword evidence="1" id="KW-0812">Transmembrane</keyword>
<dbReference type="GO" id="GO:0006171">
    <property type="term" value="P:cAMP biosynthetic process"/>
    <property type="evidence" value="ECO:0007669"/>
    <property type="project" value="TreeGrafter"/>
</dbReference>
<dbReference type="PANTHER" id="PTHR43081">
    <property type="entry name" value="ADENYLATE CYCLASE, TERMINAL-DIFFERENTIATION SPECIFIC-RELATED"/>
    <property type="match status" value="1"/>
</dbReference>
<evidence type="ECO:0000259" key="2">
    <source>
        <dbReference type="PROSITE" id="PS50125"/>
    </source>
</evidence>
<dbReference type="SUPFAM" id="SSF52964">
    <property type="entry name" value="TolB, N-terminal domain"/>
    <property type="match status" value="1"/>
</dbReference>
<keyword evidence="1" id="KW-0472">Membrane</keyword>
<evidence type="ECO:0000313" key="3">
    <source>
        <dbReference type="EMBL" id="SVA18047.1"/>
    </source>
</evidence>
<accession>A0A381TT08</accession>
<dbReference type="PROSITE" id="PS50125">
    <property type="entry name" value="GUANYLATE_CYCLASE_2"/>
    <property type="match status" value="1"/>
</dbReference>